<gene>
    <name evidence="5" type="ORF">PXEA_LOCUS10604</name>
</gene>
<dbReference type="PANTHER" id="PTHR23189">
    <property type="entry name" value="RNA RECOGNITION MOTIF-CONTAINING"/>
    <property type="match status" value="1"/>
</dbReference>
<reference evidence="5" key="1">
    <citation type="submission" date="2018-11" db="EMBL/GenBank/DDBJ databases">
        <authorList>
            <consortium name="Pathogen Informatics"/>
        </authorList>
    </citation>
    <scope>NUCLEOTIDE SEQUENCE</scope>
</reference>
<dbReference type="AlphaFoldDB" id="A0A3S5FD79"/>
<dbReference type="PROSITE" id="PS50102">
    <property type="entry name" value="RRM"/>
    <property type="match status" value="1"/>
</dbReference>
<keyword evidence="6" id="KW-1185">Reference proteome</keyword>
<dbReference type="InterPro" id="IPR035979">
    <property type="entry name" value="RBD_domain_sf"/>
</dbReference>
<dbReference type="Gene3D" id="3.30.70.330">
    <property type="match status" value="1"/>
</dbReference>
<evidence type="ECO:0000313" key="5">
    <source>
        <dbReference type="EMBL" id="VEL17164.1"/>
    </source>
</evidence>
<protein>
    <recommendedName>
        <fullName evidence="4">RRM domain-containing protein</fullName>
    </recommendedName>
</protein>
<sequence length="323" mass="33844">MEDALEAIREKPKVYLHDRNLVVEPISSSDSHDIHGGILTTGGGFRRNDAINAAPGKMSSDISNLYDRHRREMHASASTSISSDLHHANTGSVIAHSGSVISMSGPNASTSASILGMPVGIAAAAPAMMAAARALGLARGSGNGLVSATGTVPGTSEVLLTDPGSLGGLLGATAAPVRPHRFAPVQPPSTPPHRHRNERPSSPLDDGDIFEADPSATRTLFVGGLEADISETEIHEAFSRFGSAEHVDIKRPATGVNGGHVYAFVRFANVDQAARAKAEMSGRCIRSLHCKIGFGKPIPSTAVYVSGRDIWGRTEALDRLLSR</sequence>
<dbReference type="InterPro" id="IPR012677">
    <property type="entry name" value="Nucleotide-bd_a/b_plait_sf"/>
</dbReference>
<dbReference type="GO" id="GO:0003723">
    <property type="term" value="F:RNA binding"/>
    <property type="evidence" value="ECO:0007669"/>
    <property type="project" value="UniProtKB-UniRule"/>
</dbReference>
<accession>A0A3S5FD79</accession>
<evidence type="ECO:0000256" key="3">
    <source>
        <dbReference type="SAM" id="MobiDB-lite"/>
    </source>
</evidence>
<comment type="caution">
    <text evidence="5">The sequence shown here is derived from an EMBL/GenBank/DDBJ whole genome shotgun (WGS) entry which is preliminary data.</text>
</comment>
<dbReference type="InterPro" id="IPR000504">
    <property type="entry name" value="RRM_dom"/>
</dbReference>
<evidence type="ECO:0000313" key="6">
    <source>
        <dbReference type="Proteomes" id="UP000784294"/>
    </source>
</evidence>
<dbReference type="Pfam" id="PF00076">
    <property type="entry name" value="RRM_1"/>
    <property type="match status" value="1"/>
</dbReference>
<dbReference type="Proteomes" id="UP000784294">
    <property type="component" value="Unassembled WGS sequence"/>
</dbReference>
<keyword evidence="1 2" id="KW-0694">RNA-binding</keyword>
<proteinExistence type="predicted"/>
<evidence type="ECO:0000256" key="2">
    <source>
        <dbReference type="PROSITE-ProRule" id="PRU00176"/>
    </source>
</evidence>
<dbReference type="SMART" id="SM00360">
    <property type="entry name" value="RRM"/>
    <property type="match status" value="1"/>
</dbReference>
<feature type="domain" description="RRM" evidence="4">
    <location>
        <begin position="218"/>
        <end position="297"/>
    </location>
</feature>
<organism evidence="5 6">
    <name type="scientific">Protopolystoma xenopodis</name>
    <dbReference type="NCBI Taxonomy" id="117903"/>
    <lineage>
        <taxon>Eukaryota</taxon>
        <taxon>Metazoa</taxon>
        <taxon>Spiralia</taxon>
        <taxon>Lophotrochozoa</taxon>
        <taxon>Platyhelminthes</taxon>
        <taxon>Monogenea</taxon>
        <taxon>Polyopisthocotylea</taxon>
        <taxon>Polystomatidea</taxon>
        <taxon>Polystomatidae</taxon>
        <taxon>Protopolystoma</taxon>
    </lineage>
</organism>
<dbReference type="EMBL" id="CAAALY010031365">
    <property type="protein sequence ID" value="VEL17164.1"/>
    <property type="molecule type" value="Genomic_DNA"/>
</dbReference>
<dbReference type="SUPFAM" id="SSF54928">
    <property type="entry name" value="RNA-binding domain, RBD"/>
    <property type="match status" value="1"/>
</dbReference>
<evidence type="ECO:0000259" key="4">
    <source>
        <dbReference type="PROSITE" id="PS50102"/>
    </source>
</evidence>
<name>A0A3S5FD79_9PLAT</name>
<dbReference type="OrthoDB" id="10050565at2759"/>
<evidence type="ECO:0000256" key="1">
    <source>
        <dbReference type="ARBA" id="ARBA00022884"/>
    </source>
</evidence>
<feature type="region of interest" description="Disordered" evidence="3">
    <location>
        <begin position="180"/>
        <end position="206"/>
    </location>
</feature>